<dbReference type="RefSeq" id="WP_188517157.1">
    <property type="nucleotide sequence ID" value="NZ_BMES01000001.1"/>
</dbReference>
<dbReference type="GO" id="GO:0016887">
    <property type="term" value="F:ATP hydrolysis activity"/>
    <property type="evidence" value="ECO:0007669"/>
    <property type="project" value="InterPro"/>
</dbReference>
<keyword evidence="1" id="KW-0813">Transport</keyword>
<evidence type="ECO:0000313" key="6">
    <source>
        <dbReference type="Proteomes" id="UP000603912"/>
    </source>
</evidence>
<keyword evidence="2" id="KW-0547">Nucleotide-binding</keyword>
<dbReference type="InterPro" id="IPR015854">
    <property type="entry name" value="ABC_transpr_LolD-like"/>
</dbReference>
<dbReference type="InterPro" id="IPR003593">
    <property type="entry name" value="AAA+_ATPase"/>
</dbReference>
<protein>
    <submittedName>
        <fullName evidence="5">ABC transporter</fullName>
    </submittedName>
</protein>
<dbReference type="InterPro" id="IPR003439">
    <property type="entry name" value="ABC_transporter-like_ATP-bd"/>
</dbReference>
<dbReference type="PANTHER" id="PTHR24220">
    <property type="entry name" value="IMPORT ATP-BINDING PROTEIN"/>
    <property type="match status" value="1"/>
</dbReference>
<dbReference type="InterPro" id="IPR017911">
    <property type="entry name" value="MacB-like_ATP-bd"/>
</dbReference>
<name>A0A917I587_9HYPH</name>
<dbReference type="Gene3D" id="3.40.50.300">
    <property type="entry name" value="P-loop containing nucleotide triphosphate hydrolases"/>
    <property type="match status" value="1"/>
</dbReference>
<comment type="caution">
    <text evidence="5">The sequence shown here is derived from an EMBL/GenBank/DDBJ whole genome shotgun (WGS) entry which is preliminary data.</text>
</comment>
<dbReference type="Proteomes" id="UP000603912">
    <property type="component" value="Unassembled WGS sequence"/>
</dbReference>
<dbReference type="GO" id="GO:0022857">
    <property type="term" value="F:transmembrane transporter activity"/>
    <property type="evidence" value="ECO:0007669"/>
    <property type="project" value="TreeGrafter"/>
</dbReference>
<evidence type="ECO:0000256" key="1">
    <source>
        <dbReference type="ARBA" id="ARBA00022448"/>
    </source>
</evidence>
<accession>A0A917I587</accession>
<dbReference type="CDD" id="cd03255">
    <property type="entry name" value="ABC_MJ0796_LolCDE_FtsE"/>
    <property type="match status" value="1"/>
</dbReference>
<evidence type="ECO:0000256" key="2">
    <source>
        <dbReference type="ARBA" id="ARBA00022741"/>
    </source>
</evidence>
<dbReference type="EMBL" id="BMES01000001">
    <property type="protein sequence ID" value="GGH16070.1"/>
    <property type="molecule type" value="Genomic_DNA"/>
</dbReference>
<dbReference type="SUPFAM" id="SSF52540">
    <property type="entry name" value="P-loop containing nucleoside triphosphate hydrolases"/>
    <property type="match status" value="1"/>
</dbReference>
<keyword evidence="6" id="KW-1185">Reference proteome</keyword>
<dbReference type="InterPro" id="IPR027417">
    <property type="entry name" value="P-loop_NTPase"/>
</dbReference>
<dbReference type="GO" id="GO:0005886">
    <property type="term" value="C:plasma membrane"/>
    <property type="evidence" value="ECO:0007669"/>
    <property type="project" value="TreeGrafter"/>
</dbReference>
<dbReference type="Pfam" id="PF00005">
    <property type="entry name" value="ABC_tran"/>
    <property type="match status" value="1"/>
</dbReference>
<dbReference type="AlphaFoldDB" id="A0A917I587"/>
<organism evidence="5 6">
    <name type="scientific">Alsobacter metallidurans</name>
    <dbReference type="NCBI Taxonomy" id="340221"/>
    <lineage>
        <taxon>Bacteria</taxon>
        <taxon>Pseudomonadati</taxon>
        <taxon>Pseudomonadota</taxon>
        <taxon>Alphaproteobacteria</taxon>
        <taxon>Hyphomicrobiales</taxon>
        <taxon>Alsobacteraceae</taxon>
        <taxon>Alsobacter</taxon>
    </lineage>
</organism>
<dbReference type="GO" id="GO:0005524">
    <property type="term" value="F:ATP binding"/>
    <property type="evidence" value="ECO:0007669"/>
    <property type="project" value="UniProtKB-KW"/>
</dbReference>
<dbReference type="PROSITE" id="PS50893">
    <property type="entry name" value="ABC_TRANSPORTER_2"/>
    <property type="match status" value="1"/>
</dbReference>
<evidence type="ECO:0000313" key="5">
    <source>
        <dbReference type="EMBL" id="GGH16070.1"/>
    </source>
</evidence>
<sequence>MPISASSEAPPLTVHDLRLVYGRGRDATTVLDVPALSIAAGAQLSVSGPSGSGKTSLLHVLTGIERPTTGLICWGSVDLATLGEGARDAWRRRNVGLVFQDFHLAPQLSALENVLLPLRFDHWRLGAAQRDRAQDLLDAVGLAEPKRRAGVLSRGEQQRVAIARALIRDPRILAADEPTASLDAENRAVVADLLLAAARRSGATLLVVTHDAALLGRLGSVIRIANGSVAPVEAAA</sequence>
<evidence type="ECO:0000256" key="3">
    <source>
        <dbReference type="ARBA" id="ARBA00022840"/>
    </source>
</evidence>
<proteinExistence type="predicted"/>
<feature type="domain" description="ABC transporter" evidence="4">
    <location>
        <begin position="12"/>
        <end position="236"/>
    </location>
</feature>
<dbReference type="SMART" id="SM00382">
    <property type="entry name" value="AAA"/>
    <property type="match status" value="1"/>
</dbReference>
<reference evidence="5" key="1">
    <citation type="journal article" date="2014" name="Int. J. Syst. Evol. Microbiol.">
        <title>Complete genome sequence of Corynebacterium casei LMG S-19264T (=DSM 44701T), isolated from a smear-ripened cheese.</title>
        <authorList>
            <consortium name="US DOE Joint Genome Institute (JGI-PGF)"/>
            <person name="Walter F."/>
            <person name="Albersmeier A."/>
            <person name="Kalinowski J."/>
            <person name="Ruckert C."/>
        </authorList>
    </citation>
    <scope>NUCLEOTIDE SEQUENCE</scope>
    <source>
        <strain evidence="5">CGMCC 1.12214</strain>
    </source>
</reference>
<reference evidence="5" key="2">
    <citation type="submission" date="2020-09" db="EMBL/GenBank/DDBJ databases">
        <authorList>
            <person name="Sun Q."/>
            <person name="Zhou Y."/>
        </authorList>
    </citation>
    <scope>NUCLEOTIDE SEQUENCE</scope>
    <source>
        <strain evidence="5">CGMCC 1.12214</strain>
    </source>
</reference>
<evidence type="ECO:0000259" key="4">
    <source>
        <dbReference type="PROSITE" id="PS50893"/>
    </source>
</evidence>
<keyword evidence="3" id="KW-0067">ATP-binding</keyword>
<gene>
    <name evidence="5" type="ORF">GCM10007036_16450</name>
</gene>